<gene>
    <name evidence="2" type="ORF">B9O19_02237</name>
</gene>
<accession>A0A2K9P531</accession>
<evidence type="ECO:0000313" key="2">
    <source>
        <dbReference type="EMBL" id="AUO20377.1"/>
    </source>
</evidence>
<proteinExistence type="predicted"/>
<keyword evidence="3" id="KW-1185">Reference proteome</keyword>
<evidence type="ECO:0000313" key="3">
    <source>
        <dbReference type="Proteomes" id="UP000235589"/>
    </source>
</evidence>
<reference evidence="2 3" key="1">
    <citation type="submission" date="2017-04" db="EMBL/GenBank/DDBJ databases">
        <title>Monoglobus pectinilyticus 14 draft genome.</title>
        <authorList>
            <person name="Kim C."/>
            <person name="Rosendale D.I."/>
            <person name="Kelly W.J."/>
            <person name="Tannock G.W."/>
            <person name="Patchett M.L."/>
            <person name="Jordens J.Z."/>
        </authorList>
    </citation>
    <scope>NUCLEOTIDE SEQUENCE [LARGE SCALE GENOMIC DNA]</scope>
    <source>
        <strain evidence="2 3">14</strain>
    </source>
</reference>
<keyword evidence="1" id="KW-0472">Membrane</keyword>
<dbReference type="KEGG" id="mpec:B9O19_02237"/>
<protein>
    <submittedName>
        <fullName evidence="2">Uncharacterized protein</fullName>
    </submittedName>
</protein>
<dbReference type="AlphaFoldDB" id="A0A2K9P531"/>
<keyword evidence="1" id="KW-1133">Transmembrane helix</keyword>
<dbReference type="GeneID" id="98063609"/>
<dbReference type="EMBL" id="CP020991">
    <property type="protein sequence ID" value="AUO20377.1"/>
    <property type="molecule type" value="Genomic_DNA"/>
</dbReference>
<dbReference type="RefSeq" id="WP_102366502.1">
    <property type="nucleotide sequence ID" value="NZ_CP020991.1"/>
</dbReference>
<organism evidence="2 3">
    <name type="scientific">Monoglobus pectinilyticus</name>
    <dbReference type="NCBI Taxonomy" id="1981510"/>
    <lineage>
        <taxon>Bacteria</taxon>
        <taxon>Bacillati</taxon>
        <taxon>Bacillota</taxon>
        <taxon>Clostridia</taxon>
        <taxon>Monoglobales</taxon>
        <taxon>Monoglobaceae</taxon>
        <taxon>Monoglobus</taxon>
    </lineage>
</organism>
<name>A0A2K9P531_9FIRM</name>
<sequence length="155" mass="18001">MNRKTLAVVILIVFLLFINILTILICSNKTNNYEKNSIYIGKWESLGDKSDVDYILKSYEIENSMNIKYNITEEDAVSIAAIAYKSVFGDKIKDTYAEVEYYHDQDENGTLREYYLVSRYEKNNYDNSKYLLRPSIIVVINKKNGEIVAIRPQEG</sequence>
<feature type="transmembrane region" description="Helical" evidence="1">
    <location>
        <begin position="6"/>
        <end position="26"/>
    </location>
</feature>
<evidence type="ECO:0000256" key="1">
    <source>
        <dbReference type="SAM" id="Phobius"/>
    </source>
</evidence>
<dbReference type="Proteomes" id="UP000235589">
    <property type="component" value="Chromosome"/>
</dbReference>
<keyword evidence="1" id="KW-0812">Transmembrane</keyword>